<dbReference type="GO" id="GO:0005524">
    <property type="term" value="F:ATP binding"/>
    <property type="evidence" value="ECO:0007669"/>
    <property type="project" value="UniProtKB-UniRule"/>
</dbReference>
<dbReference type="InterPro" id="IPR011009">
    <property type="entry name" value="Kinase-like_dom_sf"/>
</dbReference>
<proteinExistence type="predicted"/>
<keyword evidence="9" id="KW-0723">Serine/threonine-protein kinase</keyword>
<dbReference type="CDD" id="cd14014">
    <property type="entry name" value="STKc_PknB_like"/>
    <property type="match status" value="1"/>
</dbReference>
<protein>
    <submittedName>
        <fullName evidence="9">Serine/threonine protein kinase</fullName>
    </submittedName>
</protein>
<feature type="region of interest" description="Disordered" evidence="6">
    <location>
        <begin position="30"/>
        <end position="49"/>
    </location>
</feature>
<dbReference type="AlphaFoldDB" id="A0A250J1V9"/>
<dbReference type="PANTHER" id="PTHR43289">
    <property type="entry name" value="MITOGEN-ACTIVATED PROTEIN KINASE KINASE KINASE 20-RELATED"/>
    <property type="match status" value="1"/>
</dbReference>
<feature type="binding site" evidence="5">
    <location>
        <position position="107"/>
    </location>
    <ligand>
        <name>ATP</name>
        <dbReference type="ChEBI" id="CHEBI:30616"/>
    </ligand>
</feature>
<dbReference type="GO" id="GO:0004674">
    <property type="term" value="F:protein serine/threonine kinase activity"/>
    <property type="evidence" value="ECO:0007669"/>
    <property type="project" value="UniProtKB-KW"/>
</dbReference>
<keyword evidence="7" id="KW-0812">Transmembrane</keyword>
<keyword evidence="7" id="KW-1133">Transmembrane helix</keyword>
<sequence length="428" mass="47925">MKVGLLLFRRNMTDTLLYAPEGAVDATLISPGSSSGNASGSASPTSRPLTTTLRTTVLPHVEWRGAQPHVRPQERERFEELSELGQGGMGEVILLKDHDIERTVALKRLPEAAELGHVLRFVEEIRTVGQLDHPNIVPVHDVGVDAKGRYYFLMKHLQGETLEAIIEKLREGDAATHERFTHPVRLQIFLGVLNALAYAHRKGFIHRDLKPANIMVGPFGEVTVLDWGLARRLQSPSAAGPASPESSAQHPEEELARRTQHGSIMGTPLYMSPEQARGQHDAVDVRSDTYSLCVLFHEFLYLRHYLHDRKSVAEVLEGVQNQRPSLFQHSAHQSRQAPVPTEFIWFIHKGLAKNPAERYQSVESMIQELRGLMDGRIHVQCARTFTKRGLHEALRKVETHPRFFLAVAGLVATLVWAGLFHFLALLLG</sequence>
<evidence type="ECO:0000313" key="9">
    <source>
        <dbReference type="EMBL" id="ATB37979.1"/>
    </source>
</evidence>
<dbReference type="PROSITE" id="PS00108">
    <property type="entry name" value="PROTEIN_KINASE_ST"/>
    <property type="match status" value="1"/>
</dbReference>
<evidence type="ECO:0000256" key="1">
    <source>
        <dbReference type="ARBA" id="ARBA00022679"/>
    </source>
</evidence>
<evidence type="ECO:0000256" key="6">
    <source>
        <dbReference type="SAM" id="MobiDB-lite"/>
    </source>
</evidence>
<dbReference type="PANTHER" id="PTHR43289:SF6">
    <property type="entry name" value="SERINE_THREONINE-PROTEIN KINASE NEKL-3"/>
    <property type="match status" value="1"/>
</dbReference>
<evidence type="ECO:0000256" key="7">
    <source>
        <dbReference type="SAM" id="Phobius"/>
    </source>
</evidence>
<evidence type="ECO:0000256" key="2">
    <source>
        <dbReference type="ARBA" id="ARBA00022741"/>
    </source>
</evidence>
<keyword evidence="1" id="KW-0808">Transferase</keyword>
<dbReference type="SUPFAM" id="SSF56112">
    <property type="entry name" value="Protein kinase-like (PK-like)"/>
    <property type="match status" value="1"/>
</dbReference>
<dbReference type="PROSITE" id="PS50011">
    <property type="entry name" value="PROTEIN_KINASE_DOM"/>
    <property type="match status" value="1"/>
</dbReference>
<evidence type="ECO:0000256" key="3">
    <source>
        <dbReference type="ARBA" id="ARBA00022777"/>
    </source>
</evidence>
<dbReference type="PROSITE" id="PS00107">
    <property type="entry name" value="PROTEIN_KINASE_ATP"/>
    <property type="match status" value="1"/>
</dbReference>
<dbReference type="InterPro" id="IPR008271">
    <property type="entry name" value="Ser/Thr_kinase_AS"/>
</dbReference>
<keyword evidence="4 5" id="KW-0067">ATP-binding</keyword>
<dbReference type="KEGG" id="cfus:CYFUS_003405"/>
<dbReference type="Pfam" id="PF00069">
    <property type="entry name" value="Pkinase"/>
    <property type="match status" value="1"/>
</dbReference>
<name>A0A250J1V9_9BACT</name>
<evidence type="ECO:0000313" key="10">
    <source>
        <dbReference type="Proteomes" id="UP000217257"/>
    </source>
</evidence>
<feature type="domain" description="Protein kinase" evidence="8">
    <location>
        <begin position="78"/>
        <end position="370"/>
    </location>
</feature>
<reference evidence="9 10" key="1">
    <citation type="submission" date="2017-06" db="EMBL/GenBank/DDBJ databases">
        <title>Sequencing and comparative analysis of myxobacterial genomes.</title>
        <authorList>
            <person name="Rupp O."/>
            <person name="Goesmann A."/>
            <person name="Sogaard-Andersen L."/>
        </authorList>
    </citation>
    <scope>NUCLEOTIDE SEQUENCE [LARGE SCALE GENOMIC DNA]</scope>
    <source>
        <strain evidence="9 10">DSM 52655</strain>
    </source>
</reference>
<dbReference type="Proteomes" id="UP000217257">
    <property type="component" value="Chromosome"/>
</dbReference>
<gene>
    <name evidence="9" type="ORF">CYFUS_003405</name>
</gene>
<dbReference type="SMART" id="SM00220">
    <property type="entry name" value="S_TKc"/>
    <property type="match status" value="1"/>
</dbReference>
<keyword evidence="3 9" id="KW-0418">Kinase</keyword>
<feature type="region of interest" description="Disordered" evidence="6">
    <location>
        <begin position="235"/>
        <end position="259"/>
    </location>
</feature>
<feature type="transmembrane region" description="Helical" evidence="7">
    <location>
        <begin position="403"/>
        <end position="427"/>
    </location>
</feature>
<organism evidence="9 10">
    <name type="scientific">Cystobacter fuscus</name>
    <dbReference type="NCBI Taxonomy" id="43"/>
    <lineage>
        <taxon>Bacteria</taxon>
        <taxon>Pseudomonadati</taxon>
        <taxon>Myxococcota</taxon>
        <taxon>Myxococcia</taxon>
        <taxon>Myxococcales</taxon>
        <taxon>Cystobacterineae</taxon>
        <taxon>Archangiaceae</taxon>
        <taxon>Cystobacter</taxon>
    </lineage>
</organism>
<dbReference type="InterPro" id="IPR000719">
    <property type="entry name" value="Prot_kinase_dom"/>
</dbReference>
<feature type="compositionally biased region" description="Low complexity" evidence="6">
    <location>
        <begin position="235"/>
        <end position="248"/>
    </location>
</feature>
<evidence type="ECO:0000256" key="5">
    <source>
        <dbReference type="PROSITE-ProRule" id="PRU10141"/>
    </source>
</evidence>
<evidence type="ECO:0000259" key="8">
    <source>
        <dbReference type="PROSITE" id="PS50011"/>
    </source>
</evidence>
<dbReference type="EMBL" id="CP022098">
    <property type="protein sequence ID" value="ATB37979.1"/>
    <property type="molecule type" value="Genomic_DNA"/>
</dbReference>
<evidence type="ECO:0000256" key="4">
    <source>
        <dbReference type="ARBA" id="ARBA00022840"/>
    </source>
</evidence>
<dbReference type="Gene3D" id="3.30.200.20">
    <property type="entry name" value="Phosphorylase Kinase, domain 1"/>
    <property type="match status" value="1"/>
</dbReference>
<keyword evidence="7" id="KW-0472">Membrane</keyword>
<accession>A0A250J1V9</accession>
<dbReference type="InterPro" id="IPR017441">
    <property type="entry name" value="Protein_kinase_ATP_BS"/>
</dbReference>
<keyword evidence="2 5" id="KW-0547">Nucleotide-binding</keyword>
<dbReference type="Gene3D" id="1.10.510.10">
    <property type="entry name" value="Transferase(Phosphotransferase) domain 1"/>
    <property type="match status" value="1"/>
</dbReference>